<gene>
    <name evidence="3" type="ORF">RclHR1_01480013</name>
</gene>
<protein>
    <recommendedName>
        <fullName evidence="2">DUF7905 domain-containing protein</fullName>
    </recommendedName>
</protein>
<comment type="caution">
    <text evidence="3">The sequence shown here is derived from an EMBL/GenBank/DDBJ whole genome shotgun (WGS) entry which is preliminary data.</text>
</comment>
<evidence type="ECO:0000256" key="1">
    <source>
        <dbReference type="SAM" id="MobiDB-lite"/>
    </source>
</evidence>
<dbReference type="InterPro" id="IPR057227">
    <property type="entry name" value="DUF7905"/>
</dbReference>
<organism evidence="3 4">
    <name type="scientific">Rhizophagus clarus</name>
    <dbReference type="NCBI Taxonomy" id="94130"/>
    <lineage>
        <taxon>Eukaryota</taxon>
        <taxon>Fungi</taxon>
        <taxon>Fungi incertae sedis</taxon>
        <taxon>Mucoromycota</taxon>
        <taxon>Glomeromycotina</taxon>
        <taxon>Glomeromycetes</taxon>
        <taxon>Glomerales</taxon>
        <taxon>Glomeraceae</taxon>
        <taxon>Rhizophagus</taxon>
    </lineage>
</organism>
<dbReference type="EMBL" id="BEXD01000535">
    <property type="protein sequence ID" value="GBB88248.1"/>
    <property type="molecule type" value="Genomic_DNA"/>
</dbReference>
<accession>A0A2Z6R6A8</accession>
<feature type="region of interest" description="Disordered" evidence="1">
    <location>
        <begin position="72"/>
        <end position="92"/>
    </location>
</feature>
<dbReference type="STRING" id="94130.A0A2Z6R6A8"/>
<keyword evidence="4" id="KW-1185">Reference proteome</keyword>
<name>A0A2Z6R6A8_9GLOM</name>
<evidence type="ECO:0000313" key="3">
    <source>
        <dbReference type="EMBL" id="GBB88248.1"/>
    </source>
</evidence>
<dbReference type="Pfam" id="PF25482">
    <property type="entry name" value="DUF7905"/>
    <property type="match status" value="2"/>
</dbReference>
<reference evidence="3 4" key="1">
    <citation type="submission" date="2017-11" db="EMBL/GenBank/DDBJ databases">
        <title>The genome of Rhizophagus clarus HR1 reveals common genetic basis of auxotrophy among arbuscular mycorrhizal fungi.</title>
        <authorList>
            <person name="Kobayashi Y."/>
        </authorList>
    </citation>
    <scope>NUCLEOTIDE SEQUENCE [LARGE SCALE GENOMIC DNA]</scope>
    <source>
        <strain evidence="3 4">HR1</strain>
    </source>
</reference>
<evidence type="ECO:0000313" key="4">
    <source>
        <dbReference type="Proteomes" id="UP000247702"/>
    </source>
</evidence>
<dbReference type="AlphaFoldDB" id="A0A2Z6R6A8"/>
<evidence type="ECO:0000259" key="2">
    <source>
        <dbReference type="Pfam" id="PF25482"/>
    </source>
</evidence>
<dbReference type="Proteomes" id="UP000247702">
    <property type="component" value="Unassembled WGS sequence"/>
</dbReference>
<feature type="compositionally biased region" description="Basic and acidic residues" evidence="1">
    <location>
        <begin position="83"/>
        <end position="92"/>
    </location>
</feature>
<proteinExistence type="predicted"/>
<sequence length="625" mass="73266">MHLNRIALLTDSQIEFNKNKNRVEMWGDFENLKEAVKQWNDIANTVLERKKRGRSKAWEDWEKAERAPLTKKEAKKLERRKKREEEENKYKEITDEPHPFNSYFIVPDTEIPIDQFIGVNGATLDPVRFKFKCNIWHEPKHSYIKIVGSTDESVEEASLRVKGLFVKVFAYKSIPIKGWSLHMLEPQNKPHKVRIADPPAWFIKPYDVSDFKLLESVFEGDKIPVVGKEDAPKELNQSFDPTILQQIRETNSKNIEDALTKALQHIHLLDEEIKIRIRLGHVCLTRFPMRKNSNPLWAIDKFNEQLKNPRILSSFATCIATKDEQLDKLFEDLNSRSKDWHDKIEARNKLIEERKKLEESGEKLEELEELDYSTYCRELEGSPFREFKINAIRKIPDSDDNESWPCSIDVNLERYQSEKGKIDRTSESSKRTDRTYDKDDKIGLWNAVLSAKNILDINTICLDSSFSWRLHIQTARRLSNNKFGTQGNFIYKLRLCPQGRLVYSNTKEINVLSVCEKTKWKYWLLNNYIIEITRYEYWDVSKYQNTPSGIDIPLNKEPSPIVTYGITLHKKSWDEVSYNSNLEPGEVPEWHPHDFVDEEKTGGINSLLSDINSIIEIIQKNVKMD</sequence>
<feature type="domain" description="DUF7905" evidence="2">
    <location>
        <begin position="360"/>
        <end position="598"/>
    </location>
</feature>
<feature type="domain" description="DUF7905" evidence="2">
    <location>
        <begin position="243"/>
        <end position="346"/>
    </location>
</feature>